<evidence type="ECO:0000259" key="5">
    <source>
        <dbReference type="Pfam" id="PF00891"/>
    </source>
</evidence>
<evidence type="ECO:0000256" key="3">
    <source>
        <dbReference type="ARBA" id="ARBA00022691"/>
    </source>
</evidence>
<dbReference type="OrthoDB" id="1606438at2759"/>
<dbReference type="InterPro" id="IPR012967">
    <property type="entry name" value="COMT_dimerisation"/>
</dbReference>
<dbReference type="InterPro" id="IPR036390">
    <property type="entry name" value="WH_DNA-bd_sf"/>
</dbReference>
<dbReference type="Gene3D" id="3.40.50.150">
    <property type="entry name" value="Vaccinia Virus protein VP39"/>
    <property type="match status" value="1"/>
</dbReference>
<dbReference type="KEGG" id="nnu:104608180"/>
<evidence type="ECO:0000313" key="9">
    <source>
        <dbReference type="RefSeq" id="XP_010272384.1"/>
    </source>
</evidence>
<dbReference type="eggNOG" id="KOG3178">
    <property type="taxonomic scope" value="Eukaryota"/>
</dbReference>
<feature type="domain" description="O-methyltransferase dimerisation" evidence="6">
    <location>
        <begin position="16"/>
        <end position="107"/>
    </location>
</feature>
<keyword evidence="2" id="KW-0808">Transferase</keyword>
<gene>
    <name evidence="8 9" type="primary">LOC104608180</name>
</gene>
<evidence type="ECO:0000259" key="6">
    <source>
        <dbReference type="Pfam" id="PF08100"/>
    </source>
</evidence>
<evidence type="ECO:0000256" key="2">
    <source>
        <dbReference type="ARBA" id="ARBA00022679"/>
    </source>
</evidence>
<dbReference type="InterPro" id="IPR001077">
    <property type="entry name" value="COMT_C"/>
</dbReference>
<dbReference type="Pfam" id="PF00891">
    <property type="entry name" value="Methyltransf_2"/>
    <property type="match status" value="1"/>
</dbReference>
<evidence type="ECO:0000313" key="8">
    <source>
        <dbReference type="RefSeq" id="XP_010272383.1"/>
    </source>
</evidence>
<dbReference type="PROSITE" id="PS51683">
    <property type="entry name" value="SAM_OMT_II"/>
    <property type="match status" value="1"/>
</dbReference>
<dbReference type="PIRSF" id="PIRSF005739">
    <property type="entry name" value="O-mtase"/>
    <property type="match status" value="1"/>
</dbReference>
<accession>A0A1U8AWH6</accession>
<evidence type="ECO:0000256" key="4">
    <source>
        <dbReference type="PIRSR" id="PIRSR005739-1"/>
    </source>
</evidence>
<dbReference type="Proteomes" id="UP000189703">
    <property type="component" value="Unplaced"/>
</dbReference>
<dbReference type="GO" id="GO:0032259">
    <property type="term" value="P:methylation"/>
    <property type="evidence" value="ECO:0000318"/>
    <property type="project" value="GO_Central"/>
</dbReference>
<dbReference type="GeneID" id="104608180"/>
<dbReference type="Pfam" id="PF08100">
    <property type="entry name" value="Dimerisation"/>
    <property type="match status" value="1"/>
</dbReference>
<evidence type="ECO:0000313" key="7">
    <source>
        <dbReference type="Proteomes" id="UP000189703"/>
    </source>
</evidence>
<sequence>MGQGDEMELEAQAQIWKYIFSFVDSFTLRSAVELGIPDIIHSQGRPITLSQLSACLPIDYANPDRLNRLMRYLVSIGIFSREHGSADDEDDQEDKFGLTCLSKLLVRKLENNMVPFSMLDFKVLMEPWYHLTWSLDGRASGVTAFERVYGTKFWDYAGQDLEFGEKLNEAMACDTSSTMPTLLQQFNQVFADMSSVVDVGGGTGTAAMAIAKSFPNVKCTVFDHPHVVVDDQSDSGGVAKVSGDMFNFIPRADNLLLKWILHNYGDEDCLVILKRCKEALPERGGGKVVIVETVMEGDHNDETAAEIHDDEFTPCRLIMDMEMMLLFGGKERTAKEWQSLVERAGFRRCTMERINSSMHSLIQAYP</sequence>
<feature type="domain" description="O-methyltransferase C-terminal" evidence="5">
    <location>
        <begin position="128"/>
        <end position="347"/>
    </location>
</feature>
<keyword evidence="3" id="KW-0949">S-adenosyl-L-methionine</keyword>
<dbReference type="AlphaFoldDB" id="A0A1U8AWH6"/>
<dbReference type="CDD" id="cd02440">
    <property type="entry name" value="AdoMet_MTases"/>
    <property type="match status" value="1"/>
</dbReference>
<organism evidence="7 9">
    <name type="scientific">Nelumbo nucifera</name>
    <name type="common">Sacred lotus</name>
    <dbReference type="NCBI Taxonomy" id="4432"/>
    <lineage>
        <taxon>Eukaryota</taxon>
        <taxon>Viridiplantae</taxon>
        <taxon>Streptophyta</taxon>
        <taxon>Embryophyta</taxon>
        <taxon>Tracheophyta</taxon>
        <taxon>Spermatophyta</taxon>
        <taxon>Magnoliopsida</taxon>
        <taxon>Proteales</taxon>
        <taxon>Nelumbonaceae</taxon>
        <taxon>Nelumbo</taxon>
    </lineage>
</organism>
<dbReference type="RefSeq" id="XP_010272383.1">
    <property type="nucleotide sequence ID" value="XM_010274081.1"/>
</dbReference>
<dbReference type="GO" id="GO:0008757">
    <property type="term" value="F:S-adenosylmethionine-dependent methyltransferase activity"/>
    <property type="evidence" value="ECO:0000318"/>
    <property type="project" value="GO_Central"/>
</dbReference>
<dbReference type="GO" id="GO:0008171">
    <property type="term" value="F:O-methyltransferase activity"/>
    <property type="evidence" value="ECO:0000318"/>
    <property type="project" value="GO_Central"/>
</dbReference>
<feature type="active site" description="Proton acceptor" evidence="4">
    <location>
        <position position="262"/>
    </location>
</feature>
<protein>
    <submittedName>
        <fullName evidence="8 9">(RS)-norcoclaurine 6-O-methyltransferase-like</fullName>
    </submittedName>
</protein>
<dbReference type="OMA" id="PLQWIRT"/>
<dbReference type="InterPro" id="IPR016461">
    <property type="entry name" value="COMT-like"/>
</dbReference>
<keyword evidence="1" id="KW-0489">Methyltransferase</keyword>
<keyword evidence="7" id="KW-1185">Reference proteome</keyword>
<dbReference type="Gene3D" id="1.10.10.10">
    <property type="entry name" value="Winged helix-like DNA-binding domain superfamily/Winged helix DNA-binding domain"/>
    <property type="match status" value="1"/>
</dbReference>
<dbReference type="PANTHER" id="PTHR11746">
    <property type="entry name" value="O-METHYLTRANSFERASE"/>
    <property type="match status" value="1"/>
</dbReference>
<dbReference type="InterPro" id="IPR036388">
    <property type="entry name" value="WH-like_DNA-bd_sf"/>
</dbReference>
<evidence type="ECO:0000256" key="1">
    <source>
        <dbReference type="ARBA" id="ARBA00022603"/>
    </source>
</evidence>
<dbReference type="GO" id="GO:0046983">
    <property type="term" value="F:protein dimerization activity"/>
    <property type="evidence" value="ECO:0007669"/>
    <property type="project" value="InterPro"/>
</dbReference>
<dbReference type="SUPFAM" id="SSF53335">
    <property type="entry name" value="S-adenosyl-L-methionine-dependent methyltransferases"/>
    <property type="match status" value="1"/>
</dbReference>
<proteinExistence type="predicted"/>
<dbReference type="InterPro" id="IPR029063">
    <property type="entry name" value="SAM-dependent_MTases_sf"/>
</dbReference>
<dbReference type="SUPFAM" id="SSF46785">
    <property type="entry name" value="Winged helix' DNA-binding domain"/>
    <property type="match status" value="1"/>
</dbReference>
<name>A0A1U8AWH6_NELNU</name>
<reference evidence="8 9" key="1">
    <citation type="submission" date="2025-04" db="UniProtKB">
        <authorList>
            <consortium name="RefSeq"/>
        </authorList>
    </citation>
    <scope>IDENTIFICATION</scope>
</reference>
<dbReference type="RefSeq" id="XP_010272384.1">
    <property type="nucleotide sequence ID" value="XM_010274082.1"/>
</dbReference>